<dbReference type="GO" id="GO:0004222">
    <property type="term" value="F:metalloendopeptidase activity"/>
    <property type="evidence" value="ECO:0007669"/>
    <property type="project" value="InterPro"/>
</dbReference>
<keyword evidence="4" id="KW-1185">Reference proteome</keyword>
<evidence type="ECO:0000256" key="1">
    <source>
        <dbReference type="ARBA" id="ARBA00022946"/>
    </source>
</evidence>
<dbReference type="GO" id="GO:0004176">
    <property type="term" value="F:ATP-dependent peptidase activity"/>
    <property type="evidence" value="ECO:0007669"/>
    <property type="project" value="InterPro"/>
</dbReference>
<evidence type="ECO:0000313" key="3">
    <source>
        <dbReference type="EMBL" id="KAG2333049.1"/>
    </source>
</evidence>
<dbReference type="PANTHER" id="PTHR23076">
    <property type="entry name" value="METALLOPROTEASE M41 FTSH"/>
    <property type="match status" value="1"/>
</dbReference>
<dbReference type="SUPFAM" id="SSF140990">
    <property type="entry name" value="FtsH protease domain-like"/>
    <property type="match status" value="1"/>
</dbReference>
<dbReference type="InterPro" id="IPR000642">
    <property type="entry name" value="Peptidase_M41"/>
</dbReference>
<gene>
    <name evidence="3" type="ORF">Bca52824_004229</name>
</gene>
<proteinExistence type="predicted"/>
<evidence type="ECO:0000259" key="2">
    <source>
        <dbReference type="Pfam" id="PF01434"/>
    </source>
</evidence>
<dbReference type="GO" id="GO:0006508">
    <property type="term" value="P:proteolysis"/>
    <property type="evidence" value="ECO:0007669"/>
    <property type="project" value="InterPro"/>
</dbReference>
<dbReference type="Pfam" id="PF01434">
    <property type="entry name" value="Peptidase_M41"/>
    <property type="match status" value="1"/>
</dbReference>
<dbReference type="GO" id="GO:0009507">
    <property type="term" value="C:chloroplast"/>
    <property type="evidence" value="ECO:0007669"/>
    <property type="project" value="TreeGrafter"/>
</dbReference>
<protein>
    <recommendedName>
        <fullName evidence="2">Peptidase M41 domain-containing protein</fullName>
    </recommendedName>
</protein>
<dbReference type="Gene3D" id="1.20.58.760">
    <property type="entry name" value="Peptidase M41"/>
    <property type="match status" value="1"/>
</dbReference>
<dbReference type="GO" id="GO:0005524">
    <property type="term" value="F:ATP binding"/>
    <property type="evidence" value="ECO:0007669"/>
    <property type="project" value="InterPro"/>
</dbReference>
<sequence length="119" mass="13219">MENPEAVVQRVYLPDEQTGKPSSLPTLHFDISQNVCRQEILKMTSLAKLTAYHENGHAIVAFNTKGAHPIRKATIMPRGSALGIVMQLPTNDETSVSKKQLLARLDLCIYGRKSLSLYL</sequence>
<dbReference type="GO" id="GO:0045037">
    <property type="term" value="P:protein import into chloroplast stroma"/>
    <property type="evidence" value="ECO:0007669"/>
    <property type="project" value="TreeGrafter"/>
</dbReference>
<dbReference type="Proteomes" id="UP000886595">
    <property type="component" value="Unassembled WGS sequence"/>
</dbReference>
<reference evidence="3 4" key="1">
    <citation type="submission" date="2020-02" db="EMBL/GenBank/DDBJ databases">
        <authorList>
            <person name="Ma Q."/>
            <person name="Huang Y."/>
            <person name="Song X."/>
            <person name="Pei D."/>
        </authorList>
    </citation>
    <scope>NUCLEOTIDE SEQUENCE [LARGE SCALE GENOMIC DNA]</scope>
    <source>
        <strain evidence="3">Sxm20200214</strain>
        <tissue evidence="3">Leaf</tissue>
    </source>
</reference>
<keyword evidence="1" id="KW-0809">Transit peptide</keyword>
<dbReference type="AlphaFoldDB" id="A0A8X7WNR6"/>
<feature type="domain" description="Peptidase M41" evidence="2">
    <location>
        <begin position="48"/>
        <end position="114"/>
    </location>
</feature>
<name>A0A8X7WNR6_BRACI</name>
<dbReference type="OrthoDB" id="1733639at2759"/>
<evidence type="ECO:0000313" key="4">
    <source>
        <dbReference type="Proteomes" id="UP000886595"/>
    </source>
</evidence>
<comment type="caution">
    <text evidence="3">The sequence shown here is derived from an EMBL/GenBank/DDBJ whole genome shotgun (WGS) entry which is preliminary data.</text>
</comment>
<dbReference type="PANTHER" id="PTHR23076:SF97">
    <property type="entry name" value="ATP-DEPENDENT ZINC METALLOPROTEASE YME1L1"/>
    <property type="match status" value="1"/>
</dbReference>
<dbReference type="InterPro" id="IPR037219">
    <property type="entry name" value="Peptidase_M41-like"/>
</dbReference>
<accession>A0A8X7WNR6</accession>
<dbReference type="EMBL" id="JAAMPC010000001">
    <property type="protein sequence ID" value="KAG2333049.1"/>
    <property type="molecule type" value="Genomic_DNA"/>
</dbReference>
<organism evidence="3 4">
    <name type="scientific">Brassica carinata</name>
    <name type="common">Ethiopian mustard</name>
    <name type="synonym">Abyssinian cabbage</name>
    <dbReference type="NCBI Taxonomy" id="52824"/>
    <lineage>
        <taxon>Eukaryota</taxon>
        <taxon>Viridiplantae</taxon>
        <taxon>Streptophyta</taxon>
        <taxon>Embryophyta</taxon>
        <taxon>Tracheophyta</taxon>
        <taxon>Spermatophyta</taxon>
        <taxon>Magnoliopsida</taxon>
        <taxon>eudicotyledons</taxon>
        <taxon>Gunneridae</taxon>
        <taxon>Pentapetalae</taxon>
        <taxon>rosids</taxon>
        <taxon>malvids</taxon>
        <taxon>Brassicales</taxon>
        <taxon>Brassicaceae</taxon>
        <taxon>Brassiceae</taxon>
        <taxon>Brassica</taxon>
    </lineage>
</organism>